<organism evidence="2 3">
    <name type="scientific">Gluconacetobacter liquefaciens</name>
    <name type="common">Acetobacter liquefaciens</name>
    <dbReference type="NCBI Taxonomy" id="89584"/>
    <lineage>
        <taxon>Bacteria</taxon>
        <taxon>Pseudomonadati</taxon>
        <taxon>Pseudomonadota</taxon>
        <taxon>Alphaproteobacteria</taxon>
        <taxon>Acetobacterales</taxon>
        <taxon>Acetobacteraceae</taxon>
        <taxon>Gluconacetobacter</taxon>
    </lineage>
</organism>
<name>A0A370G8I3_GLULI</name>
<feature type="region of interest" description="Disordered" evidence="1">
    <location>
        <begin position="57"/>
        <end position="80"/>
    </location>
</feature>
<accession>A0A370G8I3</accession>
<dbReference type="Proteomes" id="UP000254958">
    <property type="component" value="Unassembled WGS sequence"/>
</dbReference>
<reference evidence="2 3" key="1">
    <citation type="submission" date="2018-07" db="EMBL/GenBank/DDBJ databases">
        <title>Genomic Encyclopedia of Type Strains, Phase IV (KMG-IV): sequencing the most valuable type-strain genomes for metagenomic binning, comparative biology and taxonomic classification.</title>
        <authorList>
            <person name="Goeker M."/>
        </authorList>
    </citation>
    <scope>NUCLEOTIDE SEQUENCE [LARGE SCALE GENOMIC DNA]</scope>
    <source>
        <strain evidence="2 3">DSM 5603</strain>
    </source>
</reference>
<comment type="caution">
    <text evidence="2">The sequence shown here is derived from an EMBL/GenBank/DDBJ whole genome shotgun (WGS) entry which is preliminary data.</text>
</comment>
<dbReference type="EMBL" id="QQAW01000002">
    <property type="protein sequence ID" value="RDI39436.1"/>
    <property type="molecule type" value="Genomic_DNA"/>
</dbReference>
<evidence type="ECO:0000313" key="3">
    <source>
        <dbReference type="Proteomes" id="UP000254958"/>
    </source>
</evidence>
<feature type="compositionally biased region" description="Basic residues" evidence="1">
    <location>
        <begin position="69"/>
        <end position="80"/>
    </location>
</feature>
<evidence type="ECO:0000256" key="1">
    <source>
        <dbReference type="SAM" id="MobiDB-lite"/>
    </source>
</evidence>
<keyword evidence="3" id="KW-1185">Reference proteome</keyword>
<protein>
    <submittedName>
        <fullName evidence="2">Uncharacterized protein</fullName>
    </submittedName>
</protein>
<sequence>MDDTRGRRRRMRNMRLWYVALVPGDPGLKHTNLFAHLTLHVPHFAPQRRNFIVSGRRLGKAGQTDNRHHGCRKKQMPCFQ</sequence>
<dbReference type="AlphaFoldDB" id="A0A370G8I3"/>
<evidence type="ECO:0000313" key="2">
    <source>
        <dbReference type="EMBL" id="RDI39436.1"/>
    </source>
</evidence>
<proteinExistence type="predicted"/>
<gene>
    <name evidence="2" type="ORF">C7453_102224</name>
</gene>